<dbReference type="InterPro" id="IPR041698">
    <property type="entry name" value="Methyltransf_25"/>
</dbReference>
<dbReference type="Gene3D" id="3.40.50.150">
    <property type="entry name" value="Vaccinia Virus protein VP39"/>
    <property type="match status" value="1"/>
</dbReference>
<dbReference type="EMBL" id="JACRSS010000001">
    <property type="protein sequence ID" value="MBC8537417.1"/>
    <property type="molecule type" value="Genomic_DNA"/>
</dbReference>
<dbReference type="GO" id="GO:0032259">
    <property type="term" value="P:methylation"/>
    <property type="evidence" value="ECO:0007669"/>
    <property type="project" value="UniProtKB-KW"/>
</dbReference>
<keyword evidence="1" id="KW-0808">Transferase</keyword>
<feature type="domain" description="Methyltransferase" evidence="2">
    <location>
        <begin position="43"/>
        <end position="137"/>
    </location>
</feature>
<dbReference type="GO" id="GO:0008168">
    <property type="term" value="F:methyltransferase activity"/>
    <property type="evidence" value="ECO:0007669"/>
    <property type="project" value="UniProtKB-KW"/>
</dbReference>
<gene>
    <name evidence="3" type="ORF">H8693_00520</name>
</gene>
<evidence type="ECO:0000313" key="3">
    <source>
        <dbReference type="EMBL" id="MBC8537417.1"/>
    </source>
</evidence>
<keyword evidence="4" id="KW-1185">Reference proteome</keyword>
<evidence type="ECO:0000313" key="4">
    <source>
        <dbReference type="Proteomes" id="UP000617951"/>
    </source>
</evidence>
<name>A0A926DGI5_9FIRM</name>
<keyword evidence="3" id="KW-0489">Methyltransferase</keyword>
<evidence type="ECO:0000259" key="2">
    <source>
        <dbReference type="Pfam" id="PF13649"/>
    </source>
</evidence>
<proteinExistence type="predicted"/>
<dbReference type="SUPFAM" id="SSF53335">
    <property type="entry name" value="S-adenosyl-L-methionine-dependent methyltransferases"/>
    <property type="match status" value="1"/>
</dbReference>
<dbReference type="AlphaFoldDB" id="A0A926DGI5"/>
<dbReference type="Gene3D" id="2.20.25.110">
    <property type="entry name" value="S-adenosyl-L-methionine-dependent methyltransferases"/>
    <property type="match status" value="1"/>
</dbReference>
<comment type="caution">
    <text evidence="3">The sequence shown here is derived from an EMBL/GenBank/DDBJ whole genome shotgun (WGS) entry which is preliminary data.</text>
</comment>
<sequence length="249" mass="28147">MNGGIYEKLAEFYDELMGDVDYDAWAEYIHGLLQKAKIPVKKVFETACGTGMLSIRLRKMGYDVAASDISGEMLAEAEENARRAGVKLPFAQMDMRRLQIPRQDAVVCACDGVNYLLERREVLAFFSGACAALREGGLLLFDVSSAYKLEHILGNELFYDDGETLTCFWQNRWDAAKRRVSMELTFFSRQEKGDLYARSDEEQVQAAYTAEELKKMLAEAGFSRVEVYAFGTRNQPSAETERLQFAAVK</sequence>
<reference evidence="3" key="1">
    <citation type="submission" date="2020-08" db="EMBL/GenBank/DDBJ databases">
        <title>Genome public.</title>
        <authorList>
            <person name="Liu C."/>
            <person name="Sun Q."/>
        </authorList>
    </citation>
    <scope>NUCLEOTIDE SEQUENCE</scope>
    <source>
        <strain evidence="3">NSJ-63</strain>
    </source>
</reference>
<accession>A0A926DGI5</accession>
<evidence type="ECO:0000256" key="1">
    <source>
        <dbReference type="ARBA" id="ARBA00022679"/>
    </source>
</evidence>
<dbReference type="Proteomes" id="UP000617951">
    <property type="component" value="Unassembled WGS sequence"/>
</dbReference>
<dbReference type="InterPro" id="IPR029063">
    <property type="entry name" value="SAM-dependent_MTases_sf"/>
</dbReference>
<organism evidence="3 4">
    <name type="scientific">Guopingia tenuis</name>
    <dbReference type="NCBI Taxonomy" id="2763656"/>
    <lineage>
        <taxon>Bacteria</taxon>
        <taxon>Bacillati</taxon>
        <taxon>Bacillota</taxon>
        <taxon>Clostridia</taxon>
        <taxon>Christensenellales</taxon>
        <taxon>Christensenellaceae</taxon>
        <taxon>Guopingia</taxon>
    </lineage>
</organism>
<dbReference type="Pfam" id="PF13649">
    <property type="entry name" value="Methyltransf_25"/>
    <property type="match status" value="1"/>
</dbReference>
<dbReference type="PANTHER" id="PTHR43861">
    <property type="entry name" value="TRANS-ACONITATE 2-METHYLTRANSFERASE-RELATED"/>
    <property type="match status" value="1"/>
</dbReference>
<protein>
    <submittedName>
        <fullName evidence="3">Class I SAM-dependent methyltransferase</fullName>
    </submittedName>
</protein>
<dbReference type="RefSeq" id="WP_249279333.1">
    <property type="nucleotide sequence ID" value="NZ_JACRSS010000001.1"/>
</dbReference>